<keyword evidence="2 8" id="KW-0732">Signal</keyword>
<dbReference type="InterPro" id="IPR039794">
    <property type="entry name" value="Gtb1-like"/>
</dbReference>
<evidence type="ECO:0000313" key="11">
    <source>
        <dbReference type="EMBL" id="CAH0390529.1"/>
    </source>
</evidence>
<dbReference type="GO" id="GO:0006491">
    <property type="term" value="P:N-glycan processing"/>
    <property type="evidence" value="ECO:0007669"/>
    <property type="project" value="TreeGrafter"/>
</dbReference>
<evidence type="ECO:0000256" key="3">
    <source>
        <dbReference type="ARBA" id="ARBA00022824"/>
    </source>
</evidence>
<dbReference type="GO" id="GO:0017177">
    <property type="term" value="C:glucosidase II complex"/>
    <property type="evidence" value="ECO:0007669"/>
    <property type="project" value="TreeGrafter"/>
</dbReference>
<dbReference type="InterPro" id="IPR002048">
    <property type="entry name" value="EF_hand_dom"/>
</dbReference>
<dbReference type="Pfam" id="PF12999">
    <property type="entry name" value="PRKCSH-like"/>
    <property type="match status" value="1"/>
</dbReference>
<dbReference type="InterPro" id="IPR009011">
    <property type="entry name" value="Man6P_isomerase_rcpt-bd_dom_sf"/>
</dbReference>
<dbReference type="PANTHER" id="PTHR12630">
    <property type="entry name" value="N-LINKED OLIGOSACCHARIDE PROCESSING"/>
    <property type="match status" value="1"/>
</dbReference>
<evidence type="ECO:0000256" key="2">
    <source>
        <dbReference type="ARBA" id="ARBA00022729"/>
    </source>
</evidence>
<feature type="domain" description="EF-hand" evidence="9">
    <location>
        <begin position="218"/>
        <end position="253"/>
    </location>
</feature>
<dbReference type="PROSITE" id="PS50068">
    <property type="entry name" value="LDLRA_2"/>
    <property type="match status" value="1"/>
</dbReference>
<dbReference type="Proteomes" id="UP001152759">
    <property type="component" value="Chromosome 5"/>
</dbReference>
<comment type="caution">
    <text evidence="5">Lacks conserved residue(s) required for the propagation of feature annotation.</text>
</comment>
<feature type="domain" description="MRH" evidence="10">
    <location>
        <begin position="416"/>
        <end position="515"/>
    </location>
</feature>
<name>A0A9P0AF82_BEMTA</name>
<feature type="region of interest" description="Disordered" evidence="7">
    <location>
        <begin position="296"/>
        <end position="366"/>
    </location>
</feature>
<feature type="signal peptide" evidence="8">
    <location>
        <begin position="1"/>
        <end position="20"/>
    </location>
</feature>
<dbReference type="SUPFAM" id="SSF57424">
    <property type="entry name" value="LDL receptor-like module"/>
    <property type="match status" value="1"/>
</dbReference>
<keyword evidence="3" id="KW-0256">Endoplasmic reticulum</keyword>
<evidence type="ECO:0000256" key="5">
    <source>
        <dbReference type="PROSITE-ProRule" id="PRU00124"/>
    </source>
</evidence>
<dbReference type="Gene3D" id="1.10.238.10">
    <property type="entry name" value="EF-hand"/>
    <property type="match status" value="1"/>
</dbReference>
<feature type="coiled-coil region" evidence="6">
    <location>
        <begin position="366"/>
        <end position="403"/>
    </location>
</feature>
<dbReference type="InterPro" id="IPR044865">
    <property type="entry name" value="MRH_dom"/>
</dbReference>
<dbReference type="AlphaFoldDB" id="A0A9P0AF82"/>
<dbReference type="PROSITE" id="PS51914">
    <property type="entry name" value="MRH"/>
    <property type="match status" value="1"/>
</dbReference>
<dbReference type="GO" id="GO:0005509">
    <property type="term" value="F:calcium ion binding"/>
    <property type="evidence" value="ECO:0007669"/>
    <property type="project" value="InterPro"/>
</dbReference>
<evidence type="ECO:0000256" key="1">
    <source>
        <dbReference type="ARBA" id="ARBA00022387"/>
    </source>
</evidence>
<dbReference type="PANTHER" id="PTHR12630:SF1">
    <property type="entry name" value="GLUCOSIDASE 2 SUBUNIT BETA"/>
    <property type="match status" value="1"/>
</dbReference>
<evidence type="ECO:0000259" key="9">
    <source>
        <dbReference type="PROSITE" id="PS50222"/>
    </source>
</evidence>
<accession>A0A9P0AF82</accession>
<dbReference type="InterPro" id="IPR002172">
    <property type="entry name" value="LDrepeatLR_classA_rpt"/>
</dbReference>
<dbReference type="SUPFAM" id="SSF50911">
    <property type="entry name" value="Mannose 6-phosphate receptor domain"/>
    <property type="match status" value="1"/>
</dbReference>
<dbReference type="Gene3D" id="4.10.400.10">
    <property type="entry name" value="Low-density Lipoprotein Receptor"/>
    <property type="match status" value="1"/>
</dbReference>
<dbReference type="InterPro" id="IPR028146">
    <property type="entry name" value="PRKCSH_N"/>
</dbReference>
<evidence type="ECO:0000259" key="10">
    <source>
        <dbReference type="PROSITE" id="PS51914"/>
    </source>
</evidence>
<sequence length="529" mass="60432">MFQVYDILLVFQFILSLACSSSVLKPRGVALSKASLYVPNADFTCFDGSYTIPFVYVNDDYCDCQDGSDEPGTSACPNGTFYCTNAGHTPQLIPSSRVNDGICDCCDGTDEYATHANCVNNCDALGYAAREEARQKEELVRQGSELMRQLSDHGKKMKKEKQERLHQLEKQKQEAEYLKQEKEKLKAEAESSENVALEKYRLIEEQEKKKVAEEEKNAQMQEIFKFFSDIDQNHDEIITIDEVQAYGVFDTNKDGVISDEEVQYFLGAAESYSWSQFHDIGWPRLKPLLIAYQQQVEAENQQQTGSTSPKSNDFDDQDRSEESDHEPDHEPEEEEGDEGDLDDKEEEDHASEEPSPDHSAKYDEETQQLIESANRARSEYDEAERAVRDIEREKKQIEDSINKDYGSNEEFAPLEGECFEYTDREYTYKFCPFDQISQRPVSGGMETRLGNWAGWIGPNKYDAMKYDGGQTCWNGPPRSAHINILCGLESALISASEPNRCEYLFDFITPAACHLDLIKQYEQHEHDEL</sequence>
<evidence type="ECO:0000256" key="4">
    <source>
        <dbReference type="ARBA" id="ARBA00023157"/>
    </source>
</evidence>
<evidence type="ECO:0000313" key="12">
    <source>
        <dbReference type="Proteomes" id="UP001152759"/>
    </source>
</evidence>
<feature type="chain" id="PRO_5040471649" description="Glucosidase 2 subunit beta" evidence="8">
    <location>
        <begin position="21"/>
        <end position="529"/>
    </location>
</feature>
<organism evidence="11 12">
    <name type="scientific">Bemisia tabaci</name>
    <name type="common">Sweetpotato whitefly</name>
    <name type="synonym">Aleurodes tabaci</name>
    <dbReference type="NCBI Taxonomy" id="7038"/>
    <lineage>
        <taxon>Eukaryota</taxon>
        <taxon>Metazoa</taxon>
        <taxon>Ecdysozoa</taxon>
        <taxon>Arthropoda</taxon>
        <taxon>Hexapoda</taxon>
        <taxon>Insecta</taxon>
        <taxon>Pterygota</taxon>
        <taxon>Neoptera</taxon>
        <taxon>Paraneoptera</taxon>
        <taxon>Hemiptera</taxon>
        <taxon>Sternorrhyncha</taxon>
        <taxon>Aleyrodoidea</taxon>
        <taxon>Aleyrodidae</taxon>
        <taxon>Aleyrodinae</taxon>
        <taxon>Bemisia</taxon>
    </lineage>
</organism>
<gene>
    <name evidence="11" type="ORF">BEMITA_LOCUS9244</name>
</gene>
<dbReference type="SUPFAM" id="SSF47473">
    <property type="entry name" value="EF-hand"/>
    <property type="match status" value="1"/>
</dbReference>
<dbReference type="InterPro" id="IPR011992">
    <property type="entry name" value="EF-hand-dom_pair"/>
</dbReference>
<dbReference type="Pfam" id="PF13015">
    <property type="entry name" value="PRKCSH_1"/>
    <property type="match status" value="1"/>
</dbReference>
<dbReference type="InterPro" id="IPR036607">
    <property type="entry name" value="PRKCSH"/>
</dbReference>
<proteinExistence type="predicted"/>
<evidence type="ECO:0000256" key="6">
    <source>
        <dbReference type="SAM" id="Coils"/>
    </source>
</evidence>
<protein>
    <recommendedName>
        <fullName evidence="1">Glucosidase 2 subunit beta</fullName>
    </recommendedName>
</protein>
<dbReference type="InterPro" id="IPR036055">
    <property type="entry name" value="LDL_receptor-like_sf"/>
</dbReference>
<feature type="coiled-coil region" evidence="6">
    <location>
        <begin position="158"/>
        <end position="223"/>
    </location>
</feature>
<keyword evidence="12" id="KW-1185">Reference proteome</keyword>
<dbReference type="Gene3D" id="2.70.130.10">
    <property type="entry name" value="Mannose-6-phosphate receptor binding domain"/>
    <property type="match status" value="1"/>
</dbReference>
<evidence type="ECO:0000256" key="8">
    <source>
        <dbReference type="SAM" id="SignalP"/>
    </source>
</evidence>
<reference evidence="11" key="1">
    <citation type="submission" date="2021-12" db="EMBL/GenBank/DDBJ databases">
        <authorList>
            <person name="King R."/>
        </authorList>
    </citation>
    <scope>NUCLEOTIDE SEQUENCE</scope>
</reference>
<keyword evidence="4" id="KW-1015">Disulfide bond</keyword>
<dbReference type="PROSITE" id="PS50222">
    <property type="entry name" value="EF_HAND_2"/>
    <property type="match status" value="1"/>
</dbReference>
<keyword evidence="6" id="KW-0175">Coiled coil</keyword>
<feature type="compositionally biased region" description="Acidic residues" evidence="7">
    <location>
        <begin position="329"/>
        <end position="350"/>
    </location>
</feature>
<dbReference type="EMBL" id="OU963866">
    <property type="protein sequence ID" value="CAH0390529.1"/>
    <property type="molecule type" value="Genomic_DNA"/>
</dbReference>
<feature type="compositionally biased region" description="Basic and acidic residues" evidence="7">
    <location>
        <begin position="351"/>
        <end position="364"/>
    </location>
</feature>
<evidence type="ECO:0000256" key="7">
    <source>
        <dbReference type="SAM" id="MobiDB-lite"/>
    </source>
</evidence>